<proteinExistence type="predicted"/>
<dbReference type="EMBL" id="SRYG01000001">
    <property type="protein sequence ID" value="TGY67204.1"/>
    <property type="molecule type" value="Genomic_DNA"/>
</dbReference>
<accession>A0AC61R9Z1</accession>
<protein>
    <submittedName>
        <fullName evidence="1">Alpha-amylase</fullName>
        <ecNumber evidence="1">3.2.1.1</ecNumber>
    </submittedName>
</protein>
<evidence type="ECO:0000313" key="2">
    <source>
        <dbReference type="Proteomes" id="UP000308836"/>
    </source>
</evidence>
<gene>
    <name evidence="1" type="ORF">E5336_00030</name>
</gene>
<name>A0AC61R9Z1_9FIRM</name>
<sequence length="496" mass="57549">MKKTMIQYFEWDLPADRTLYKKLTNEASSLARTGFNMVWMPPATKGAGGVFDVGYGAYDLYDLGEFNQKGSRSTKYGTKAQYLRAIGALQHKQIDVIADVVLNHKMGGDTLEDAIASTVIRYDRNEVQEGTHPVKTWTGFTFAERNNTYSSFQWTWRHFTGTDYNAATGQNDILLFENKRWNDRVSHENGNYDFIMGCDVDFTNPDVLSELYTWGRWYTQLTGINGFRLDAVKNIDSSFFKCWLEEMHRTGNHPDFAVGEFWTGDLWELKQYLKDCDYCMRLMDVPLHYELQRASMSNGTYDIRHLFLNTLSRTDPHHACAFVDNHDTQPGQSLESWVLDWFKTAAYASILLYRCECPCVFYGDYYGLPSSGREPVHNLREMVWIRSHLLSDNMLDLFDEDRQKACWMAYGPHPVVVIYTIADWKEKVFTEPNYAGYRMVDVMEPSHVETFDAQGTIRVTCRPGCASVYILEKDYTRMKKELEKAVPKRGRKTKRI</sequence>
<keyword evidence="1" id="KW-0378">Hydrolase</keyword>
<comment type="caution">
    <text evidence="1">The sequence shown here is derived from an EMBL/GenBank/DDBJ whole genome shotgun (WGS) entry which is preliminary data.</text>
</comment>
<dbReference type="EC" id="3.2.1.1" evidence="1"/>
<organism evidence="1 2">
    <name type="scientific">Dubosiella muris</name>
    <dbReference type="NCBI Taxonomy" id="3038133"/>
    <lineage>
        <taxon>Bacteria</taxon>
        <taxon>Bacillati</taxon>
        <taxon>Bacillota</taxon>
        <taxon>Erysipelotrichia</taxon>
        <taxon>Erysipelotrichales</taxon>
        <taxon>Erysipelotrichaceae</taxon>
        <taxon>Dubosiella</taxon>
    </lineage>
</organism>
<keyword evidence="2" id="KW-1185">Reference proteome</keyword>
<keyword evidence="1" id="KW-0326">Glycosidase</keyword>
<reference evidence="1" key="1">
    <citation type="submission" date="2019-04" db="EMBL/GenBank/DDBJ databases">
        <title>Microbes associate with the intestines of laboratory mice.</title>
        <authorList>
            <person name="Navarre W."/>
            <person name="Wong E."/>
            <person name="Huang K."/>
            <person name="Tropini C."/>
            <person name="Ng K."/>
            <person name="Yu B."/>
        </authorList>
    </citation>
    <scope>NUCLEOTIDE SEQUENCE</scope>
    <source>
        <strain evidence="1">NM09_H32</strain>
    </source>
</reference>
<evidence type="ECO:0000313" key="1">
    <source>
        <dbReference type="EMBL" id="TGY67204.1"/>
    </source>
</evidence>
<dbReference type="Proteomes" id="UP000308836">
    <property type="component" value="Unassembled WGS sequence"/>
</dbReference>